<sequence length="407" mass="44906">MEVSIKGNEAIFQGQPWKQISPPDQGMKVFVPKSEHSNYNSLKNKAKTDYHAGYLLSQLNSLNNRHGLLRSSVSRFKPTEHKLELDGGYISYSMANGCVFIQDYDVVRSRSKDKAGLHQVAFKGSSKGVWEAKETSRIHSDHIAVNGGFADILSATSQMPAFIERGYKPETTKATLENSDFTIFYNDIGTGIGSDFREVFDASIVNTKGGSENAKKLAQIIRIEARAGKELNWTLHEKGHALFKRALQIALKELSPKEIENLGKQKVFYANPTMNLSVIDHYRKKAGMQLAPQRPLMNELNLSQTWGTGNAISEIHVSARQMKEQGENGLRNLTPGQLTATGFKRTMMAAVGASPYLIPEAALSVQAVSFATGWAALVMSNFGANSKVIENGGDMIDHTIQKLRNRA</sequence>
<accession>A0ABP9ZWG3</accession>
<gene>
    <name evidence="1" type="ORF">NBRC116585_05950</name>
</gene>
<dbReference type="Proteomes" id="UP001481413">
    <property type="component" value="Unassembled WGS sequence"/>
</dbReference>
<name>A0ABP9ZWG3_9GAMM</name>
<organism evidence="1 2">
    <name type="scientific">Thalassolituus maritimus</name>
    <dbReference type="NCBI Taxonomy" id="484498"/>
    <lineage>
        <taxon>Bacteria</taxon>
        <taxon>Pseudomonadati</taxon>
        <taxon>Pseudomonadota</taxon>
        <taxon>Gammaproteobacteria</taxon>
        <taxon>Oceanospirillales</taxon>
        <taxon>Oceanospirillaceae</taxon>
        <taxon>Thalassolituus</taxon>
    </lineage>
</organism>
<evidence type="ECO:0000313" key="2">
    <source>
        <dbReference type="Proteomes" id="UP001481413"/>
    </source>
</evidence>
<reference evidence="1 2" key="1">
    <citation type="submission" date="2024-04" db="EMBL/GenBank/DDBJ databases">
        <title>Draft genome sequence of Thalassolituus maritimus NBRC 116585.</title>
        <authorList>
            <person name="Miyakawa T."/>
            <person name="Kusuya Y."/>
            <person name="Miura T."/>
        </authorList>
    </citation>
    <scope>NUCLEOTIDE SEQUENCE [LARGE SCALE GENOMIC DNA]</scope>
    <source>
        <strain evidence="1 2">5NW40-0001</strain>
    </source>
</reference>
<comment type="caution">
    <text evidence="1">The sequence shown here is derived from an EMBL/GenBank/DDBJ whole genome shotgun (WGS) entry which is preliminary data.</text>
</comment>
<dbReference type="RefSeq" id="WP_353293404.1">
    <property type="nucleotide sequence ID" value="NZ_BAABWH010000001.1"/>
</dbReference>
<proteinExistence type="predicted"/>
<keyword evidence="2" id="KW-1185">Reference proteome</keyword>
<evidence type="ECO:0000313" key="1">
    <source>
        <dbReference type="EMBL" id="GAA6144478.1"/>
    </source>
</evidence>
<protein>
    <submittedName>
        <fullName evidence="1">Uncharacterized protein</fullName>
    </submittedName>
</protein>
<dbReference type="EMBL" id="BAABWH010000001">
    <property type="protein sequence ID" value="GAA6144478.1"/>
    <property type="molecule type" value="Genomic_DNA"/>
</dbReference>